<comment type="similarity">
    <text evidence="1">Belongs to the ROK (NagC/XylR) family.</text>
</comment>
<dbReference type="EMBL" id="JACGWX010000013">
    <property type="protein sequence ID" value="MBA8849083.1"/>
    <property type="molecule type" value="Genomic_DNA"/>
</dbReference>
<dbReference type="GO" id="GO:0004340">
    <property type="term" value="F:glucokinase activity"/>
    <property type="evidence" value="ECO:0007669"/>
    <property type="project" value="UniProtKB-EC"/>
</dbReference>
<dbReference type="InterPro" id="IPR000600">
    <property type="entry name" value="ROK"/>
</dbReference>
<reference evidence="2 3" key="1">
    <citation type="submission" date="2020-07" db="EMBL/GenBank/DDBJ databases">
        <title>Sequencing the genomes of 1000 actinobacteria strains.</title>
        <authorList>
            <person name="Klenk H.-P."/>
        </authorList>
    </citation>
    <scope>NUCLEOTIDE SEQUENCE [LARGE SCALE GENOMIC DNA]</scope>
    <source>
        <strain evidence="2 3">DSM 19663</strain>
    </source>
</reference>
<dbReference type="PANTHER" id="PTHR18964:SF169">
    <property type="entry name" value="N-ACETYLMANNOSAMINE KINASE"/>
    <property type="match status" value="1"/>
</dbReference>
<sequence>MTSEAVLAVDIGGTKTAAALVDRDGSILASSLAATRADEGPDAVVSVIADLAQQLRSALPGARALGIGIGTAGVVDVAAGRIIGSTDTFRDWTGTPLADLVAQRMGGLLGGDGPVVVEVQNDVDAHALGESRYGAARGAASALVVAVGTGVGGAIVLDGSVHRGARHVAGDIGHVPVPGAEHLACTCGRSGHLEAIGSGPGVVAHFVSLGGEPAIRTARGVAEAAERGDERAIRALEGSATAVGRALAGAAALLDPERVVLLGGVTGAGPRWWSAMSAGFLAERIHALSGLAPEPGELGGDAGLLGAAWSAWAALERISS</sequence>
<dbReference type="AlphaFoldDB" id="A0A839EDA8"/>
<dbReference type="RefSeq" id="WP_182491899.1">
    <property type="nucleotide sequence ID" value="NZ_BAAAOV010000011.1"/>
</dbReference>
<accession>A0A839EDA8</accession>
<dbReference type="PROSITE" id="PS01125">
    <property type="entry name" value="ROK"/>
    <property type="match status" value="1"/>
</dbReference>
<keyword evidence="3" id="KW-1185">Reference proteome</keyword>
<proteinExistence type="inferred from homology"/>
<dbReference type="Pfam" id="PF00480">
    <property type="entry name" value="ROK"/>
    <property type="match status" value="1"/>
</dbReference>
<evidence type="ECO:0000256" key="1">
    <source>
        <dbReference type="ARBA" id="ARBA00006479"/>
    </source>
</evidence>
<evidence type="ECO:0000313" key="3">
    <source>
        <dbReference type="Proteomes" id="UP000585905"/>
    </source>
</evidence>
<keyword evidence="2" id="KW-0418">Kinase</keyword>
<dbReference type="InterPro" id="IPR043129">
    <property type="entry name" value="ATPase_NBD"/>
</dbReference>
<keyword evidence="2" id="KW-0808">Transferase</keyword>
<dbReference type="EC" id="2.7.1.2" evidence="2"/>
<name>A0A839EDA8_9MICO</name>
<organism evidence="2 3">
    <name type="scientific">Microcella alkalica</name>
    <dbReference type="NCBI Taxonomy" id="355930"/>
    <lineage>
        <taxon>Bacteria</taxon>
        <taxon>Bacillati</taxon>
        <taxon>Actinomycetota</taxon>
        <taxon>Actinomycetes</taxon>
        <taxon>Micrococcales</taxon>
        <taxon>Microbacteriaceae</taxon>
        <taxon>Microcella</taxon>
    </lineage>
</organism>
<dbReference type="Gene3D" id="3.30.420.40">
    <property type="match status" value="2"/>
</dbReference>
<protein>
    <submittedName>
        <fullName evidence="2">Glucokinase</fullName>
        <ecNumber evidence="2">2.7.1.2</ecNumber>
    </submittedName>
</protein>
<dbReference type="PANTHER" id="PTHR18964">
    <property type="entry name" value="ROK (REPRESSOR, ORF, KINASE) FAMILY"/>
    <property type="match status" value="1"/>
</dbReference>
<dbReference type="Proteomes" id="UP000585905">
    <property type="component" value="Unassembled WGS sequence"/>
</dbReference>
<evidence type="ECO:0000313" key="2">
    <source>
        <dbReference type="EMBL" id="MBA8849083.1"/>
    </source>
</evidence>
<comment type="caution">
    <text evidence="2">The sequence shown here is derived from an EMBL/GenBank/DDBJ whole genome shotgun (WGS) entry which is preliminary data.</text>
</comment>
<dbReference type="InterPro" id="IPR049874">
    <property type="entry name" value="ROK_cs"/>
</dbReference>
<gene>
    <name evidence="2" type="ORF">FHX53_002702</name>
</gene>
<dbReference type="SUPFAM" id="SSF53067">
    <property type="entry name" value="Actin-like ATPase domain"/>
    <property type="match status" value="1"/>
</dbReference>